<feature type="non-terminal residue" evidence="1">
    <location>
        <position position="210"/>
    </location>
</feature>
<gene>
    <name evidence="1" type="ORF">S12H4_13457</name>
</gene>
<accession>X1S8G7</accession>
<evidence type="ECO:0008006" key="2">
    <source>
        <dbReference type="Google" id="ProtNLM"/>
    </source>
</evidence>
<dbReference type="InterPro" id="IPR015421">
    <property type="entry name" value="PyrdxlP-dep_Trfase_major"/>
</dbReference>
<dbReference type="InterPro" id="IPR015424">
    <property type="entry name" value="PyrdxlP-dep_Trfase"/>
</dbReference>
<proteinExistence type="predicted"/>
<dbReference type="Gene3D" id="3.40.640.10">
    <property type="entry name" value="Type I PLP-dependent aspartate aminotransferase-like (Major domain)"/>
    <property type="match status" value="1"/>
</dbReference>
<organism evidence="1">
    <name type="scientific">marine sediment metagenome</name>
    <dbReference type="NCBI Taxonomy" id="412755"/>
    <lineage>
        <taxon>unclassified sequences</taxon>
        <taxon>metagenomes</taxon>
        <taxon>ecological metagenomes</taxon>
    </lineage>
</organism>
<dbReference type="AlphaFoldDB" id="X1S8G7"/>
<dbReference type="EMBL" id="BARW01006408">
    <property type="protein sequence ID" value="GAI75396.1"/>
    <property type="molecule type" value="Genomic_DNA"/>
</dbReference>
<evidence type="ECO:0000313" key="1">
    <source>
        <dbReference type="EMBL" id="GAI75396.1"/>
    </source>
</evidence>
<dbReference type="InterPro" id="IPR000653">
    <property type="entry name" value="DegT/StrS_aminotransferase"/>
</dbReference>
<sequence length="210" mass="25158">MSGLAGAVHIINKKPKHINNFKFNFYYFEKARIAFAFILKKQNFKNRTILIPAYIGYSTKEGSGVFDPIKYIGINYKFYRFKKNLEINKEYLIELMNKNPKSILLLIHYFGFKDKNISEIKKYVKKNKITIIEDFAHAFFTFYLNPKVDFDYAFFSLHKMFPFNNGGLLISKNMLNCKNFFNYNPFEYNIHGIIQRRINNYNFLYEQIKD</sequence>
<protein>
    <recommendedName>
        <fullName evidence="2">Aminotransferase class V domain-containing protein</fullName>
    </recommendedName>
</protein>
<comment type="caution">
    <text evidence="1">The sequence shown here is derived from an EMBL/GenBank/DDBJ whole genome shotgun (WGS) entry which is preliminary data.</text>
</comment>
<reference evidence="1" key="1">
    <citation type="journal article" date="2014" name="Front. Microbiol.">
        <title>High frequency of phylogenetically diverse reductive dehalogenase-homologous genes in deep subseafloor sedimentary metagenomes.</title>
        <authorList>
            <person name="Kawai M."/>
            <person name="Futagami T."/>
            <person name="Toyoda A."/>
            <person name="Takaki Y."/>
            <person name="Nishi S."/>
            <person name="Hori S."/>
            <person name="Arai W."/>
            <person name="Tsubouchi T."/>
            <person name="Morono Y."/>
            <person name="Uchiyama I."/>
            <person name="Ito T."/>
            <person name="Fujiyama A."/>
            <person name="Inagaki F."/>
            <person name="Takami H."/>
        </authorList>
    </citation>
    <scope>NUCLEOTIDE SEQUENCE</scope>
    <source>
        <strain evidence="1">Expedition CK06-06</strain>
    </source>
</reference>
<dbReference type="SUPFAM" id="SSF53383">
    <property type="entry name" value="PLP-dependent transferases"/>
    <property type="match status" value="1"/>
</dbReference>
<dbReference type="Pfam" id="PF01041">
    <property type="entry name" value="DegT_DnrJ_EryC1"/>
    <property type="match status" value="1"/>
</dbReference>
<name>X1S8G7_9ZZZZ</name>